<dbReference type="SUPFAM" id="SSF56349">
    <property type="entry name" value="DNA breaking-rejoining enzymes"/>
    <property type="match status" value="1"/>
</dbReference>
<keyword evidence="2" id="KW-0229">DNA integration</keyword>
<evidence type="ECO:0000256" key="1">
    <source>
        <dbReference type="ARBA" id="ARBA00008857"/>
    </source>
</evidence>
<dbReference type="InterPro" id="IPR050090">
    <property type="entry name" value="Tyrosine_recombinase_XerCD"/>
</dbReference>
<dbReference type="InterPro" id="IPR046668">
    <property type="entry name" value="DUF6538"/>
</dbReference>
<evidence type="ECO:0000256" key="4">
    <source>
        <dbReference type="ARBA" id="ARBA00023172"/>
    </source>
</evidence>
<dbReference type="Gene3D" id="1.10.150.130">
    <property type="match status" value="1"/>
</dbReference>
<comment type="similarity">
    <text evidence="1">Belongs to the 'phage' integrase family.</text>
</comment>
<dbReference type="Pfam" id="PF20172">
    <property type="entry name" value="DUF6538"/>
    <property type="match status" value="1"/>
</dbReference>
<dbReference type="PANTHER" id="PTHR30349:SF41">
    <property type="entry name" value="INTEGRASE_RECOMBINASE PROTEIN MJ0367-RELATED"/>
    <property type="match status" value="1"/>
</dbReference>
<dbReference type="RefSeq" id="WP_285763591.1">
    <property type="nucleotide sequence ID" value="NZ_BSYJ01000002.1"/>
</dbReference>
<dbReference type="Gene3D" id="1.10.443.10">
    <property type="entry name" value="Intergrase catalytic core"/>
    <property type="match status" value="1"/>
</dbReference>
<comment type="caution">
    <text evidence="6">The sequence shown here is derived from an EMBL/GenBank/DDBJ whole genome shotgun (WGS) entry which is preliminary data.</text>
</comment>
<proteinExistence type="inferred from homology"/>
<feature type="domain" description="Tyr recombinase" evidence="5">
    <location>
        <begin position="341"/>
        <end position="549"/>
    </location>
</feature>
<sequence>MAGFAIMKIHQRKNGYWYVRKRVPDAVREIIGKSEFLESLKTKNKAEAAALAPQVIAEIDKKIAEARLKLQPKRHDSLKLKPKDHHVLADMCIAYQIEQMEDADHIVDYVSYLHDLTPDMAPSKKAADRLLLDFLTAKKIALSPKSKGFADVSKVIVSKWDSLLFALTHRGADKWTTPADISLNAEHLSDAARLLVDDALTISELYEQYKAEEFAYNPESKKAALAKRFRDLDQVSRWFIEHLGDDVPVQQVTKQQVGAFITKMGQRPKTKKPNIKALPLSEQIQWAKDNDQETVALTTTQKDVKLFQSVFSFAVDKHYLNSNPFSGALRRVDRHVAKAPAKKTGYSAADLKKAFGSVVFSERYKPSRKADIDYGLATFWIPLIAYYTGARLNEIVQLHLVDVREEDGIWCFDISPNDTDKRTKNGKARLVPVHKHLIDLGFLEYIEEGKRQHKQHKTATSHRVFSMLQPNKDGDLSSGISKILGRRLKQAGITSGIQPMHGFRHYIKTVARRMGVAEDVHDAITGHSGTSVGRGYGGIETDTANAVIQKIDRAKIPVSHFRNLED</sequence>
<evidence type="ECO:0000256" key="2">
    <source>
        <dbReference type="ARBA" id="ARBA00022908"/>
    </source>
</evidence>
<evidence type="ECO:0000313" key="6">
    <source>
        <dbReference type="EMBL" id="GMG86974.1"/>
    </source>
</evidence>
<dbReference type="Proteomes" id="UP001224392">
    <property type="component" value="Unassembled WGS sequence"/>
</dbReference>
<dbReference type="EMBL" id="BSYJ01000002">
    <property type="protein sequence ID" value="GMG86974.1"/>
    <property type="molecule type" value="Genomic_DNA"/>
</dbReference>
<reference evidence="6 7" key="1">
    <citation type="submission" date="2023-04" db="EMBL/GenBank/DDBJ databases">
        <title>Marinobulbifer ophiurae gen. nov., sp. Nov., isolate from tissue of brittle star Ophioplocus japonicus.</title>
        <authorList>
            <person name="Kawano K."/>
            <person name="Sawayama S."/>
            <person name="Nakagawa S."/>
        </authorList>
    </citation>
    <scope>NUCLEOTIDE SEQUENCE [LARGE SCALE GENOMIC DNA]</scope>
    <source>
        <strain evidence="6 7">NKW57</strain>
    </source>
</reference>
<dbReference type="PANTHER" id="PTHR30349">
    <property type="entry name" value="PHAGE INTEGRASE-RELATED"/>
    <property type="match status" value="1"/>
</dbReference>
<dbReference type="PROSITE" id="PS51898">
    <property type="entry name" value="TYR_RECOMBINASE"/>
    <property type="match status" value="1"/>
</dbReference>
<keyword evidence="7" id="KW-1185">Reference proteome</keyword>
<protein>
    <recommendedName>
        <fullName evidence="5">Tyr recombinase domain-containing protein</fullName>
    </recommendedName>
</protein>
<dbReference type="Pfam" id="PF00589">
    <property type="entry name" value="Phage_integrase"/>
    <property type="match status" value="1"/>
</dbReference>
<accession>A0ABQ6LY28</accession>
<evidence type="ECO:0000259" key="5">
    <source>
        <dbReference type="PROSITE" id="PS51898"/>
    </source>
</evidence>
<name>A0ABQ6LY28_9GAMM</name>
<dbReference type="InterPro" id="IPR011010">
    <property type="entry name" value="DNA_brk_join_enz"/>
</dbReference>
<dbReference type="InterPro" id="IPR010998">
    <property type="entry name" value="Integrase_recombinase_N"/>
</dbReference>
<dbReference type="CDD" id="cd01184">
    <property type="entry name" value="INT_C_like_1"/>
    <property type="match status" value="1"/>
</dbReference>
<evidence type="ECO:0000256" key="3">
    <source>
        <dbReference type="ARBA" id="ARBA00023125"/>
    </source>
</evidence>
<dbReference type="InterPro" id="IPR002104">
    <property type="entry name" value="Integrase_catalytic"/>
</dbReference>
<gene>
    <name evidence="6" type="ORF">MNKW57_12950</name>
</gene>
<keyword evidence="3" id="KW-0238">DNA-binding</keyword>
<dbReference type="InterPro" id="IPR013762">
    <property type="entry name" value="Integrase-like_cat_sf"/>
</dbReference>
<evidence type="ECO:0000313" key="7">
    <source>
        <dbReference type="Proteomes" id="UP001224392"/>
    </source>
</evidence>
<keyword evidence="4" id="KW-0233">DNA recombination</keyword>
<organism evidence="6 7">
    <name type="scientific">Biformimicrobium ophioploci</name>
    <dbReference type="NCBI Taxonomy" id="3036711"/>
    <lineage>
        <taxon>Bacteria</taxon>
        <taxon>Pseudomonadati</taxon>
        <taxon>Pseudomonadota</taxon>
        <taxon>Gammaproteobacteria</taxon>
        <taxon>Cellvibrionales</taxon>
        <taxon>Microbulbiferaceae</taxon>
        <taxon>Biformimicrobium</taxon>
    </lineage>
</organism>